<dbReference type="RefSeq" id="WP_127200687.1">
    <property type="nucleotide sequence ID" value="NZ_RZNX01000011.1"/>
</dbReference>
<organism evidence="2 3">
    <name type="scientific">Paenibacillus zeisoli</name>
    <dbReference type="NCBI Taxonomy" id="2496267"/>
    <lineage>
        <taxon>Bacteria</taxon>
        <taxon>Bacillati</taxon>
        <taxon>Bacillota</taxon>
        <taxon>Bacilli</taxon>
        <taxon>Bacillales</taxon>
        <taxon>Paenibacillaceae</taxon>
        <taxon>Paenibacillus</taxon>
    </lineage>
</organism>
<dbReference type="SMART" id="SM00028">
    <property type="entry name" value="TPR"/>
    <property type="match status" value="2"/>
</dbReference>
<proteinExistence type="predicted"/>
<keyword evidence="3" id="KW-1185">Reference proteome</keyword>
<sequence length="224" mass="26170">MSKFLLFSALWWLVGNPFLALIILLAIIYVLDRQFVGVFPSVTRPIRRMRSISSLRQQLAMNHHDISAKRDLARLLLERKKFNEAYSLLKEMGPSSEESAEYWDDLGNAALGLGQVEEAEIHMLHALKLNERVRYGQPYLKLAAVYQNRDAEKSISYAEKFSLIHSSSSEAYYLLGNVYQSLNRQSEARKAYTESISIYRSLPKYKKRHERRWALRSWIKRLKL</sequence>
<accession>A0A3S1D3M9</accession>
<dbReference type="Pfam" id="PF13181">
    <property type="entry name" value="TPR_8"/>
    <property type="match status" value="2"/>
</dbReference>
<dbReference type="EMBL" id="RZNX01000011">
    <property type="protein sequence ID" value="RUT28143.1"/>
    <property type="molecule type" value="Genomic_DNA"/>
</dbReference>
<evidence type="ECO:0000256" key="1">
    <source>
        <dbReference type="PROSITE-ProRule" id="PRU00339"/>
    </source>
</evidence>
<comment type="caution">
    <text evidence="2">The sequence shown here is derived from an EMBL/GenBank/DDBJ whole genome shotgun (WGS) entry which is preliminary data.</text>
</comment>
<dbReference type="Proteomes" id="UP000272464">
    <property type="component" value="Unassembled WGS sequence"/>
</dbReference>
<dbReference type="AlphaFoldDB" id="A0A3S1D3M9"/>
<dbReference type="PROSITE" id="PS50005">
    <property type="entry name" value="TPR"/>
    <property type="match status" value="1"/>
</dbReference>
<name>A0A3S1D3M9_9BACL</name>
<dbReference type="OrthoDB" id="2658060at2"/>
<evidence type="ECO:0000313" key="3">
    <source>
        <dbReference type="Proteomes" id="UP000272464"/>
    </source>
</evidence>
<dbReference type="InterPro" id="IPR011990">
    <property type="entry name" value="TPR-like_helical_dom_sf"/>
</dbReference>
<feature type="repeat" description="TPR" evidence="1">
    <location>
        <begin position="169"/>
        <end position="202"/>
    </location>
</feature>
<dbReference type="SUPFAM" id="SSF48452">
    <property type="entry name" value="TPR-like"/>
    <property type="match status" value="1"/>
</dbReference>
<dbReference type="Gene3D" id="1.25.40.10">
    <property type="entry name" value="Tetratricopeptide repeat domain"/>
    <property type="match status" value="1"/>
</dbReference>
<protein>
    <submittedName>
        <fullName evidence="2">Tetratricopeptide repeat protein</fullName>
    </submittedName>
</protein>
<evidence type="ECO:0000313" key="2">
    <source>
        <dbReference type="EMBL" id="RUT28143.1"/>
    </source>
</evidence>
<reference evidence="2 3" key="1">
    <citation type="submission" date="2018-12" db="EMBL/GenBank/DDBJ databases">
        <authorList>
            <person name="Sun L."/>
            <person name="Chen Z."/>
        </authorList>
    </citation>
    <scope>NUCLEOTIDE SEQUENCE [LARGE SCALE GENOMIC DNA]</scope>
    <source>
        <strain evidence="2 3">3-5-3</strain>
    </source>
</reference>
<keyword evidence="1" id="KW-0802">TPR repeat</keyword>
<dbReference type="InterPro" id="IPR019734">
    <property type="entry name" value="TPR_rpt"/>
</dbReference>
<gene>
    <name evidence="2" type="ORF">EJP77_18195</name>
</gene>